<feature type="domain" description="Saposin B-type" evidence="4">
    <location>
        <begin position="31"/>
        <end position="112"/>
    </location>
</feature>
<sequence length="217" mass="24834">MKMRMASSIVLTLLTWIVVDARYSIEPLFMEDSACNSCLEASRKAERTLRDQNALQELDVLSSEVCSILPASFESQCLEKSKMRIHHTKVSFQELFHEKNLCNSTGLCIDQPLSQEVEEILVENKMLLELEDDRGCMACRRAVKELLTKMKQPKMKTKIIEALIDYCEESEDNEEQCKKTVYKYGPTVLTKLEKLKPADLCFMMGMCDESITLVKLG</sequence>
<dbReference type="PANTHER" id="PTHR11480">
    <property type="entry name" value="SAPOSIN-RELATED"/>
    <property type="match status" value="1"/>
</dbReference>
<gene>
    <name evidence="5" type="ORF">AXF42_Ash015547</name>
</gene>
<dbReference type="PANTHER" id="PTHR11480:SF87">
    <property type="entry name" value="PROSAPOSIN-LIKE"/>
    <property type="match status" value="1"/>
</dbReference>
<evidence type="ECO:0000256" key="2">
    <source>
        <dbReference type="ARBA" id="ARBA00023180"/>
    </source>
</evidence>
<organism evidence="5 6">
    <name type="scientific">Apostasia shenzhenica</name>
    <dbReference type="NCBI Taxonomy" id="1088818"/>
    <lineage>
        <taxon>Eukaryota</taxon>
        <taxon>Viridiplantae</taxon>
        <taxon>Streptophyta</taxon>
        <taxon>Embryophyta</taxon>
        <taxon>Tracheophyta</taxon>
        <taxon>Spermatophyta</taxon>
        <taxon>Magnoliopsida</taxon>
        <taxon>Liliopsida</taxon>
        <taxon>Asparagales</taxon>
        <taxon>Orchidaceae</taxon>
        <taxon>Apostasioideae</taxon>
        <taxon>Apostasia</taxon>
    </lineage>
</organism>
<feature type="chain" id="PRO_5014137491" description="Saposin B-type domain-containing protein" evidence="3">
    <location>
        <begin position="22"/>
        <end position="217"/>
    </location>
</feature>
<dbReference type="InterPro" id="IPR051428">
    <property type="entry name" value="Sphingo_Act-Surfact_Prot"/>
</dbReference>
<evidence type="ECO:0000313" key="5">
    <source>
        <dbReference type="EMBL" id="PKA56062.1"/>
    </source>
</evidence>
<dbReference type="InterPro" id="IPR008138">
    <property type="entry name" value="SapB_2"/>
</dbReference>
<feature type="domain" description="Saposin B-type" evidence="4">
    <location>
        <begin position="132"/>
        <end position="211"/>
    </location>
</feature>
<reference evidence="5 6" key="1">
    <citation type="journal article" date="2017" name="Nature">
        <title>The Apostasia genome and the evolution of orchids.</title>
        <authorList>
            <person name="Zhang G.Q."/>
            <person name="Liu K.W."/>
            <person name="Li Z."/>
            <person name="Lohaus R."/>
            <person name="Hsiao Y.Y."/>
            <person name="Niu S.C."/>
            <person name="Wang J.Y."/>
            <person name="Lin Y.C."/>
            <person name="Xu Q."/>
            <person name="Chen L.J."/>
            <person name="Yoshida K."/>
            <person name="Fujiwara S."/>
            <person name="Wang Z.W."/>
            <person name="Zhang Y.Q."/>
            <person name="Mitsuda N."/>
            <person name="Wang M."/>
            <person name="Liu G.H."/>
            <person name="Pecoraro L."/>
            <person name="Huang H.X."/>
            <person name="Xiao X.J."/>
            <person name="Lin M."/>
            <person name="Wu X.Y."/>
            <person name="Wu W.L."/>
            <person name="Chen Y.Y."/>
            <person name="Chang S.B."/>
            <person name="Sakamoto S."/>
            <person name="Ohme-Takagi M."/>
            <person name="Yagi M."/>
            <person name="Zeng S.J."/>
            <person name="Shen C.Y."/>
            <person name="Yeh C.M."/>
            <person name="Luo Y.B."/>
            <person name="Tsai W.C."/>
            <person name="Van de Peer Y."/>
            <person name="Liu Z.J."/>
        </authorList>
    </citation>
    <scope>NUCLEOTIDE SEQUENCE [LARGE SCALE GENOMIC DNA]</scope>
    <source>
        <strain evidence="6">cv. Shenzhen</strain>
        <tissue evidence="5">Stem</tissue>
    </source>
</reference>
<evidence type="ECO:0000256" key="1">
    <source>
        <dbReference type="ARBA" id="ARBA00023157"/>
    </source>
</evidence>
<evidence type="ECO:0000256" key="3">
    <source>
        <dbReference type="SAM" id="SignalP"/>
    </source>
</evidence>
<evidence type="ECO:0000313" key="6">
    <source>
        <dbReference type="Proteomes" id="UP000236161"/>
    </source>
</evidence>
<keyword evidence="3" id="KW-0732">Signal</keyword>
<evidence type="ECO:0000259" key="4">
    <source>
        <dbReference type="PROSITE" id="PS50015"/>
    </source>
</evidence>
<feature type="signal peptide" evidence="3">
    <location>
        <begin position="1"/>
        <end position="21"/>
    </location>
</feature>
<keyword evidence="6" id="KW-1185">Reference proteome</keyword>
<dbReference type="Gene3D" id="1.10.225.10">
    <property type="entry name" value="Saposin-like"/>
    <property type="match status" value="2"/>
</dbReference>
<accession>A0A2I0AKH5</accession>
<dbReference type="AlphaFoldDB" id="A0A2I0AKH5"/>
<dbReference type="OrthoDB" id="69496at2759"/>
<keyword evidence="1" id="KW-1015">Disulfide bond</keyword>
<dbReference type="SUPFAM" id="SSF47862">
    <property type="entry name" value="Saposin"/>
    <property type="match status" value="2"/>
</dbReference>
<dbReference type="SMART" id="SM00741">
    <property type="entry name" value="SapB"/>
    <property type="match status" value="2"/>
</dbReference>
<proteinExistence type="predicted"/>
<dbReference type="InterPro" id="IPR008139">
    <property type="entry name" value="SaposinB_dom"/>
</dbReference>
<dbReference type="PROSITE" id="PS50015">
    <property type="entry name" value="SAP_B"/>
    <property type="match status" value="2"/>
</dbReference>
<protein>
    <recommendedName>
        <fullName evidence="4">Saposin B-type domain-containing protein</fullName>
    </recommendedName>
</protein>
<dbReference type="STRING" id="1088818.A0A2I0AKH5"/>
<keyword evidence="2" id="KW-0325">Glycoprotein</keyword>
<dbReference type="InterPro" id="IPR011001">
    <property type="entry name" value="Saposin-like"/>
</dbReference>
<dbReference type="EMBL" id="KZ451975">
    <property type="protein sequence ID" value="PKA56062.1"/>
    <property type="molecule type" value="Genomic_DNA"/>
</dbReference>
<dbReference type="Pfam" id="PF03489">
    <property type="entry name" value="SapB_2"/>
    <property type="match status" value="1"/>
</dbReference>
<name>A0A2I0AKH5_9ASPA</name>
<dbReference type="Proteomes" id="UP000236161">
    <property type="component" value="Unassembled WGS sequence"/>
</dbReference>